<dbReference type="InterPro" id="IPR013751">
    <property type="entry name" value="ACP_syn_III_N"/>
</dbReference>
<dbReference type="Gene3D" id="3.40.47.10">
    <property type="match status" value="1"/>
</dbReference>
<dbReference type="InterPro" id="IPR013747">
    <property type="entry name" value="ACP_syn_III_C"/>
</dbReference>
<evidence type="ECO:0000256" key="7">
    <source>
        <dbReference type="ARBA" id="ARBA00023160"/>
    </source>
</evidence>
<evidence type="ECO:0000259" key="8">
    <source>
        <dbReference type="Pfam" id="PF08541"/>
    </source>
</evidence>
<keyword evidence="5" id="KW-0276">Fatty acid metabolism</keyword>
<organism evidence="10 11">
    <name type="scientific">Desulfacinum hydrothermale DSM 13146</name>
    <dbReference type="NCBI Taxonomy" id="1121390"/>
    <lineage>
        <taxon>Bacteria</taxon>
        <taxon>Pseudomonadati</taxon>
        <taxon>Thermodesulfobacteriota</taxon>
        <taxon>Syntrophobacteria</taxon>
        <taxon>Syntrophobacterales</taxon>
        <taxon>Syntrophobacteraceae</taxon>
        <taxon>Desulfacinum</taxon>
    </lineage>
</organism>
<protein>
    <submittedName>
        <fullName evidence="10">3-oxoacyl-(Acyl-carrier-protein) synthase III</fullName>
    </submittedName>
</protein>
<keyword evidence="4" id="KW-0808">Transferase</keyword>
<reference evidence="10 11" key="1">
    <citation type="submission" date="2017-04" db="EMBL/GenBank/DDBJ databases">
        <authorList>
            <person name="Afonso C.L."/>
            <person name="Miller P.J."/>
            <person name="Scott M.A."/>
            <person name="Spackman E."/>
            <person name="Goraichik I."/>
            <person name="Dimitrov K.M."/>
            <person name="Suarez D.L."/>
            <person name="Swayne D.E."/>
        </authorList>
    </citation>
    <scope>NUCLEOTIDE SEQUENCE [LARGE SCALE GENOMIC DNA]</scope>
    <source>
        <strain evidence="10 11">DSM 13146</strain>
    </source>
</reference>
<dbReference type="Pfam" id="PF08541">
    <property type="entry name" value="ACP_syn_III_C"/>
    <property type="match status" value="1"/>
</dbReference>
<evidence type="ECO:0000259" key="9">
    <source>
        <dbReference type="Pfam" id="PF08545"/>
    </source>
</evidence>
<accession>A0A1W1XNZ8</accession>
<evidence type="ECO:0000313" key="11">
    <source>
        <dbReference type="Proteomes" id="UP000192783"/>
    </source>
</evidence>
<evidence type="ECO:0000256" key="1">
    <source>
        <dbReference type="ARBA" id="ARBA00005189"/>
    </source>
</evidence>
<comment type="similarity">
    <text evidence="2">Belongs to the thiolase-like superfamily. FabH family.</text>
</comment>
<comment type="pathway">
    <text evidence="1">Lipid metabolism.</text>
</comment>
<keyword evidence="6" id="KW-0443">Lipid metabolism</keyword>
<name>A0A1W1XNZ8_9BACT</name>
<proteinExistence type="inferred from homology"/>
<evidence type="ECO:0000256" key="4">
    <source>
        <dbReference type="ARBA" id="ARBA00022679"/>
    </source>
</evidence>
<dbReference type="Proteomes" id="UP000192783">
    <property type="component" value="Unassembled WGS sequence"/>
</dbReference>
<dbReference type="PANTHER" id="PTHR43091">
    <property type="entry name" value="3-OXOACYL-[ACYL-CARRIER-PROTEIN] SYNTHASE"/>
    <property type="match status" value="1"/>
</dbReference>
<sequence>MHSSALDFSDAGRDVAVLFADGAGTVALSASEEPDRGVLYTELHADGRFTKALHLDIWDISQKPYITPNTVTTRAIWPQMDGKTVFKHAVTHLYRSIVHTLEANSLHPEDIKYVIPHQANMRINQLVAQKYGFAAEKSLQNMQRHGNTTAASIPLLLDETYRQGLLEKGDLLLICAFGSGFTWGTALLRW</sequence>
<dbReference type="PANTHER" id="PTHR43091:SF1">
    <property type="entry name" value="BETA-KETOACYL-[ACYL-CARRIER-PROTEIN] SYNTHASE III, CHLOROPLASTIC"/>
    <property type="match status" value="1"/>
</dbReference>
<dbReference type="Pfam" id="PF08545">
    <property type="entry name" value="ACP_syn_III"/>
    <property type="match status" value="1"/>
</dbReference>
<evidence type="ECO:0000313" key="10">
    <source>
        <dbReference type="EMBL" id="SMC25616.1"/>
    </source>
</evidence>
<dbReference type="SUPFAM" id="SSF53901">
    <property type="entry name" value="Thiolase-like"/>
    <property type="match status" value="1"/>
</dbReference>
<gene>
    <name evidence="10" type="ORF">SAMN02746041_02384</name>
</gene>
<dbReference type="GO" id="GO:0006633">
    <property type="term" value="P:fatty acid biosynthetic process"/>
    <property type="evidence" value="ECO:0007669"/>
    <property type="project" value="UniProtKB-KW"/>
</dbReference>
<dbReference type="STRING" id="1121390.SAMN02746041_02384"/>
<evidence type="ECO:0000256" key="3">
    <source>
        <dbReference type="ARBA" id="ARBA00022516"/>
    </source>
</evidence>
<evidence type="ECO:0000256" key="5">
    <source>
        <dbReference type="ARBA" id="ARBA00022832"/>
    </source>
</evidence>
<evidence type="ECO:0000256" key="6">
    <source>
        <dbReference type="ARBA" id="ARBA00023098"/>
    </source>
</evidence>
<feature type="domain" description="Beta-ketoacyl-[acyl-carrier-protein] synthase III C-terminal" evidence="8">
    <location>
        <begin position="101"/>
        <end position="190"/>
    </location>
</feature>
<dbReference type="GO" id="GO:0004315">
    <property type="term" value="F:3-oxoacyl-[acyl-carrier-protein] synthase activity"/>
    <property type="evidence" value="ECO:0007669"/>
    <property type="project" value="InterPro"/>
</dbReference>
<keyword evidence="11" id="KW-1185">Reference proteome</keyword>
<dbReference type="InterPro" id="IPR016039">
    <property type="entry name" value="Thiolase-like"/>
</dbReference>
<evidence type="ECO:0000256" key="2">
    <source>
        <dbReference type="ARBA" id="ARBA00008642"/>
    </source>
</evidence>
<keyword evidence="7" id="KW-0275">Fatty acid biosynthesis</keyword>
<feature type="domain" description="Beta-ketoacyl-[acyl-carrier-protein] synthase III N-terminal" evidence="9">
    <location>
        <begin position="3"/>
        <end position="47"/>
    </location>
</feature>
<dbReference type="EMBL" id="FWXF01000014">
    <property type="protein sequence ID" value="SMC25616.1"/>
    <property type="molecule type" value="Genomic_DNA"/>
</dbReference>
<dbReference type="AlphaFoldDB" id="A0A1W1XNZ8"/>
<keyword evidence="3" id="KW-0444">Lipid biosynthesis</keyword>